<organism evidence="14 15">
    <name type="scientific">Trichomonascus ciferrii</name>
    <dbReference type="NCBI Taxonomy" id="44093"/>
    <lineage>
        <taxon>Eukaryota</taxon>
        <taxon>Fungi</taxon>
        <taxon>Dikarya</taxon>
        <taxon>Ascomycota</taxon>
        <taxon>Saccharomycotina</taxon>
        <taxon>Dipodascomycetes</taxon>
        <taxon>Dipodascales</taxon>
        <taxon>Trichomonascaceae</taxon>
        <taxon>Trichomonascus</taxon>
        <taxon>Trichomonascus ciferrii complex</taxon>
    </lineage>
</organism>
<dbReference type="PANTHER" id="PTHR13266">
    <property type="entry name" value="PROTEASOME INHIBITOR"/>
    <property type="match status" value="1"/>
</dbReference>
<evidence type="ECO:0000313" key="15">
    <source>
        <dbReference type="Proteomes" id="UP000761534"/>
    </source>
</evidence>
<evidence type="ECO:0000256" key="4">
    <source>
        <dbReference type="ARBA" id="ARBA00022481"/>
    </source>
</evidence>
<feature type="region of interest" description="Disordered" evidence="11">
    <location>
        <begin position="165"/>
        <end position="346"/>
    </location>
</feature>
<keyword evidence="9" id="KW-0007">Acetylation</keyword>
<dbReference type="OrthoDB" id="68090at2759"/>
<evidence type="ECO:0000259" key="13">
    <source>
        <dbReference type="Pfam" id="PF11566"/>
    </source>
</evidence>
<feature type="compositionally biased region" description="Polar residues" evidence="11">
    <location>
        <begin position="173"/>
        <end position="184"/>
    </location>
</feature>
<dbReference type="Pfam" id="PF11566">
    <property type="entry name" value="PI31_Prot_N"/>
    <property type="match status" value="1"/>
</dbReference>
<dbReference type="EMBL" id="SWFS01000125">
    <property type="protein sequence ID" value="KAA8916065.1"/>
    <property type="molecule type" value="Genomic_DNA"/>
</dbReference>
<evidence type="ECO:0000256" key="10">
    <source>
        <dbReference type="ARBA" id="ARBA00024805"/>
    </source>
</evidence>
<keyword evidence="5" id="KW-0963">Cytoplasm</keyword>
<evidence type="ECO:0000256" key="8">
    <source>
        <dbReference type="ARBA" id="ARBA00022942"/>
    </source>
</evidence>
<feature type="compositionally biased region" description="Gly residues" evidence="11">
    <location>
        <begin position="282"/>
        <end position="292"/>
    </location>
</feature>
<dbReference type="Proteomes" id="UP000761534">
    <property type="component" value="Unassembled WGS sequence"/>
</dbReference>
<proteinExistence type="inferred from homology"/>
<keyword evidence="15" id="KW-1185">Reference proteome</keyword>
<dbReference type="InterPro" id="IPR045128">
    <property type="entry name" value="PI31-like"/>
</dbReference>
<dbReference type="InterPro" id="IPR013886">
    <property type="entry name" value="PI31_Prot_C"/>
</dbReference>
<dbReference type="GO" id="GO:0000502">
    <property type="term" value="C:proteasome complex"/>
    <property type="evidence" value="ECO:0007669"/>
    <property type="project" value="UniProtKB-KW"/>
</dbReference>
<evidence type="ECO:0000256" key="2">
    <source>
        <dbReference type="ARBA" id="ARBA00004496"/>
    </source>
</evidence>
<evidence type="ECO:0000256" key="7">
    <source>
        <dbReference type="ARBA" id="ARBA00022824"/>
    </source>
</evidence>
<dbReference type="GO" id="GO:0070628">
    <property type="term" value="F:proteasome binding"/>
    <property type="evidence" value="ECO:0007669"/>
    <property type="project" value="InterPro"/>
</dbReference>
<dbReference type="AlphaFoldDB" id="A0A642VC83"/>
<feature type="compositionally biased region" description="Gly residues" evidence="11">
    <location>
        <begin position="243"/>
        <end position="257"/>
    </location>
</feature>
<keyword evidence="6" id="KW-0597">Phosphoprotein</keyword>
<evidence type="ECO:0000256" key="1">
    <source>
        <dbReference type="ARBA" id="ARBA00004240"/>
    </source>
</evidence>
<dbReference type="InterPro" id="IPR021625">
    <property type="entry name" value="PI31_Prot_N"/>
</dbReference>
<comment type="function">
    <text evidence="10">Plays an important role in control of proteasome function. Inhibits the hydrolysis of protein and peptide substrates by the 20S proteasome. Also inhibits the activation of the proteasome by the proteasome regulatory proteins PA700 and PA28.</text>
</comment>
<keyword evidence="4" id="KW-0488">Methylation</keyword>
<protein>
    <submittedName>
        <fullName evidence="14">Uncharacterized protein</fullName>
    </submittedName>
</protein>
<comment type="similarity">
    <text evidence="3">Belongs to the proteasome inhibitor PI31 family.</text>
</comment>
<reference evidence="14" key="1">
    <citation type="journal article" date="2019" name="G3 (Bethesda)">
        <title>Genome Assemblies of Two Rare Opportunistic Yeast Pathogens: Diutina rugosa (syn. Candida rugosa) and Trichomonascus ciferrii (syn. Candida ciferrii).</title>
        <authorList>
            <person name="Mixao V."/>
            <person name="Saus E."/>
            <person name="Hansen A.P."/>
            <person name="Lass-Florl C."/>
            <person name="Gabaldon T."/>
        </authorList>
    </citation>
    <scope>NUCLEOTIDE SEQUENCE</scope>
    <source>
        <strain evidence="14">CBS 4856</strain>
    </source>
</reference>
<dbReference type="GO" id="GO:0043161">
    <property type="term" value="P:proteasome-mediated ubiquitin-dependent protein catabolic process"/>
    <property type="evidence" value="ECO:0007669"/>
    <property type="project" value="InterPro"/>
</dbReference>
<dbReference type="Gene3D" id="3.40.1000.30">
    <property type="match status" value="1"/>
</dbReference>
<comment type="caution">
    <text evidence="14">The sequence shown here is derived from an EMBL/GenBank/DDBJ whole genome shotgun (WGS) entry which is preliminary data.</text>
</comment>
<keyword evidence="7" id="KW-0256">Endoplasmic reticulum</keyword>
<sequence length="346" mass="37114">MAACHMYKTITKSLSETNDEEQAVARLKSPIDAVAVAVHAWALHAGLRFEGLTENSPGDAGFILDDARVLDSSWQEGSPNYFFFRYSKNKLALDLTITKLGASTALVSATYGGKDAIAKLDTAEYTNQSFFQRPDGSEEARDAYVSDKKVESLCETLTTGVLRKLMPSDDTKNTATPEKQTSLQEPMDDYSRASTPQQQPNSRPFMPNIPNNPPVAASREHDPLRDPMMPPGFEDEYEFQAGPRGGGDNPQRGGYGPNIGDNDLYPPGIGPTPPMQPHIGPRRGGGGVGGGMTPSMDDPFFSQGGARGGNRDDLQRPPGSRWDPTGPGSSRSRGGGFGPGFGPGFI</sequence>
<evidence type="ECO:0000256" key="6">
    <source>
        <dbReference type="ARBA" id="ARBA00022553"/>
    </source>
</evidence>
<feature type="compositionally biased region" description="Gly residues" evidence="11">
    <location>
        <begin position="333"/>
        <end position="346"/>
    </location>
</feature>
<dbReference type="PANTHER" id="PTHR13266:SF1">
    <property type="entry name" value="PROTEASOME INHIBITOR PI31 SUBUNIT"/>
    <property type="match status" value="1"/>
</dbReference>
<feature type="domain" description="PI31 proteasome regulator N-terminal" evidence="13">
    <location>
        <begin position="26"/>
        <end position="169"/>
    </location>
</feature>
<evidence type="ECO:0000256" key="5">
    <source>
        <dbReference type="ARBA" id="ARBA00022490"/>
    </source>
</evidence>
<dbReference type="VEuPathDB" id="FungiDB:TRICI_001788"/>
<evidence type="ECO:0000256" key="9">
    <source>
        <dbReference type="ARBA" id="ARBA00022990"/>
    </source>
</evidence>
<keyword evidence="8" id="KW-0647">Proteasome</keyword>
<evidence type="ECO:0000256" key="11">
    <source>
        <dbReference type="SAM" id="MobiDB-lite"/>
    </source>
</evidence>
<gene>
    <name evidence="14" type="ORF">TRICI_001788</name>
</gene>
<accession>A0A642VC83</accession>
<comment type="subcellular location">
    <subcellularLocation>
        <location evidence="2">Cytoplasm</location>
    </subcellularLocation>
    <subcellularLocation>
        <location evidence="1">Endoplasmic reticulum</location>
    </subcellularLocation>
</comment>
<feature type="domain" description="PI31 proteasome regulator C-terminal" evidence="12">
    <location>
        <begin position="259"/>
        <end position="327"/>
    </location>
</feature>
<dbReference type="GO" id="GO:0004866">
    <property type="term" value="F:endopeptidase inhibitor activity"/>
    <property type="evidence" value="ECO:0007669"/>
    <property type="project" value="InterPro"/>
</dbReference>
<name>A0A642VC83_9ASCO</name>
<dbReference type="Pfam" id="PF08577">
    <property type="entry name" value="PI31_Prot_C"/>
    <property type="match status" value="1"/>
</dbReference>
<dbReference type="GO" id="GO:0005783">
    <property type="term" value="C:endoplasmic reticulum"/>
    <property type="evidence" value="ECO:0007669"/>
    <property type="project" value="UniProtKB-SubCell"/>
</dbReference>
<evidence type="ECO:0000259" key="12">
    <source>
        <dbReference type="Pfam" id="PF08577"/>
    </source>
</evidence>
<evidence type="ECO:0000256" key="3">
    <source>
        <dbReference type="ARBA" id="ARBA00006405"/>
    </source>
</evidence>
<evidence type="ECO:0000313" key="14">
    <source>
        <dbReference type="EMBL" id="KAA8916065.1"/>
    </source>
</evidence>
<feature type="compositionally biased region" description="Polar residues" evidence="11">
    <location>
        <begin position="192"/>
        <end position="202"/>
    </location>
</feature>